<dbReference type="Pfam" id="PF04343">
    <property type="entry name" value="DUF488"/>
    <property type="match status" value="1"/>
</dbReference>
<dbReference type="PIRSF" id="PIRSF024492">
    <property type="entry name" value="UCP024492"/>
    <property type="match status" value="1"/>
</dbReference>
<gene>
    <name evidence="1" type="ORF">N5P18_00440</name>
</gene>
<dbReference type="Proteomes" id="UP001381003">
    <property type="component" value="Chromosome"/>
</dbReference>
<name>A0ABZ2FDI2_9MICO</name>
<organism evidence="1 2">
    <name type="scientific">Janibacter terrae</name>
    <dbReference type="NCBI Taxonomy" id="103817"/>
    <lineage>
        <taxon>Bacteria</taxon>
        <taxon>Bacillati</taxon>
        <taxon>Actinomycetota</taxon>
        <taxon>Actinomycetes</taxon>
        <taxon>Micrococcales</taxon>
        <taxon>Intrasporangiaceae</taxon>
        <taxon>Janibacter</taxon>
    </lineage>
</organism>
<reference evidence="1 2" key="1">
    <citation type="submission" date="2022-09" db="EMBL/GenBank/DDBJ databases">
        <title>Complete genome sequence of Janibacter terrae strain COS04-44, PCL-degrading bacteria isolated from oil spilled coast.</title>
        <authorList>
            <person name="Park H."/>
            <person name="Kim J.Y."/>
            <person name="An S.H."/>
            <person name="Lee C.M."/>
            <person name="Weon H.-Y."/>
        </authorList>
    </citation>
    <scope>NUCLEOTIDE SEQUENCE [LARGE SCALE GENOMIC DNA]</scope>
    <source>
        <strain evidence="1 2">COS04-44</strain>
    </source>
</reference>
<evidence type="ECO:0000313" key="1">
    <source>
        <dbReference type="EMBL" id="WWF05377.1"/>
    </source>
</evidence>
<evidence type="ECO:0000313" key="2">
    <source>
        <dbReference type="Proteomes" id="UP001381003"/>
    </source>
</evidence>
<dbReference type="InterPro" id="IPR007438">
    <property type="entry name" value="DUF488"/>
</dbReference>
<dbReference type="PANTHER" id="PTHR39337:SF1">
    <property type="entry name" value="BLR5642 PROTEIN"/>
    <property type="match status" value="1"/>
</dbReference>
<keyword evidence="2" id="KW-1185">Reference proteome</keyword>
<sequence>MSTIHTIGHSTRPVEELIELLTARGVTRVVDIRTVPKSRRNPQYWGDALADSLAGVGLGYSYVAELGGLRKRRPDSPNGAWRNASFQGYADHMLTDEFERGLETLLALAEEDSCAIMCAEAVPWRCHRRLVADALVARGHTALEIISAAAPKAHELTPFAVVDGTTVTYPPTGDEDADED</sequence>
<dbReference type="EMBL" id="CP104874">
    <property type="protein sequence ID" value="WWF05377.1"/>
    <property type="molecule type" value="Genomic_DNA"/>
</dbReference>
<accession>A0ABZ2FDI2</accession>
<protein>
    <submittedName>
        <fullName evidence="1">DUF488 domain-containing protein</fullName>
    </submittedName>
</protein>
<proteinExistence type="predicted"/>
<dbReference type="RefSeq" id="WP_338538371.1">
    <property type="nucleotide sequence ID" value="NZ_CP104874.1"/>
</dbReference>
<dbReference type="InterPro" id="IPR014519">
    <property type="entry name" value="UCP024492"/>
</dbReference>
<dbReference type="PANTHER" id="PTHR39337">
    <property type="entry name" value="BLR5642 PROTEIN"/>
    <property type="match status" value="1"/>
</dbReference>